<accession>A0A0E9PNV2</accession>
<dbReference type="EMBL" id="GBXM01102837">
    <property type="protein sequence ID" value="JAH05740.1"/>
    <property type="molecule type" value="Transcribed_RNA"/>
</dbReference>
<keyword evidence="1" id="KW-0812">Transmembrane</keyword>
<reference evidence="2" key="1">
    <citation type="submission" date="2014-11" db="EMBL/GenBank/DDBJ databases">
        <authorList>
            <person name="Amaro Gonzalez C."/>
        </authorList>
    </citation>
    <scope>NUCLEOTIDE SEQUENCE</scope>
</reference>
<dbReference type="AlphaFoldDB" id="A0A0E9PNV2"/>
<feature type="transmembrane region" description="Helical" evidence="1">
    <location>
        <begin position="15"/>
        <end position="35"/>
    </location>
</feature>
<evidence type="ECO:0000313" key="2">
    <source>
        <dbReference type="EMBL" id="JAH05740.1"/>
    </source>
</evidence>
<sequence>MEISPSRFQNSPFSVRWTVLCSCAFSSKLILVSFIT</sequence>
<organism evidence="2">
    <name type="scientific">Anguilla anguilla</name>
    <name type="common">European freshwater eel</name>
    <name type="synonym">Muraena anguilla</name>
    <dbReference type="NCBI Taxonomy" id="7936"/>
    <lineage>
        <taxon>Eukaryota</taxon>
        <taxon>Metazoa</taxon>
        <taxon>Chordata</taxon>
        <taxon>Craniata</taxon>
        <taxon>Vertebrata</taxon>
        <taxon>Euteleostomi</taxon>
        <taxon>Actinopterygii</taxon>
        <taxon>Neopterygii</taxon>
        <taxon>Teleostei</taxon>
        <taxon>Anguilliformes</taxon>
        <taxon>Anguillidae</taxon>
        <taxon>Anguilla</taxon>
    </lineage>
</organism>
<protein>
    <submittedName>
        <fullName evidence="2">Uncharacterized protein</fullName>
    </submittedName>
</protein>
<keyword evidence="1" id="KW-1133">Transmembrane helix</keyword>
<name>A0A0E9PNV2_ANGAN</name>
<keyword evidence="1" id="KW-0472">Membrane</keyword>
<proteinExistence type="predicted"/>
<evidence type="ECO:0000256" key="1">
    <source>
        <dbReference type="SAM" id="Phobius"/>
    </source>
</evidence>
<reference evidence="2" key="2">
    <citation type="journal article" date="2015" name="Fish Shellfish Immunol.">
        <title>Early steps in the European eel (Anguilla anguilla)-Vibrio vulnificus interaction in the gills: Role of the RtxA13 toxin.</title>
        <authorList>
            <person name="Callol A."/>
            <person name="Pajuelo D."/>
            <person name="Ebbesson L."/>
            <person name="Teles M."/>
            <person name="MacKenzie S."/>
            <person name="Amaro C."/>
        </authorList>
    </citation>
    <scope>NUCLEOTIDE SEQUENCE</scope>
</reference>